<dbReference type="EMBL" id="BLLF01000717">
    <property type="protein sequence ID" value="GFH14368.1"/>
    <property type="molecule type" value="Genomic_DNA"/>
</dbReference>
<organism evidence="1 2">
    <name type="scientific">Haematococcus lacustris</name>
    <name type="common">Green alga</name>
    <name type="synonym">Haematococcus pluvialis</name>
    <dbReference type="NCBI Taxonomy" id="44745"/>
    <lineage>
        <taxon>Eukaryota</taxon>
        <taxon>Viridiplantae</taxon>
        <taxon>Chlorophyta</taxon>
        <taxon>core chlorophytes</taxon>
        <taxon>Chlorophyceae</taxon>
        <taxon>CS clade</taxon>
        <taxon>Chlamydomonadales</taxon>
        <taxon>Haematococcaceae</taxon>
        <taxon>Haematococcus</taxon>
    </lineage>
</organism>
<gene>
    <name evidence="1" type="ORF">HaLaN_10409</name>
</gene>
<dbReference type="Gene3D" id="2.120.10.80">
    <property type="entry name" value="Kelch-type beta propeller"/>
    <property type="match status" value="1"/>
</dbReference>
<name>A0A699Z4T0_HAELA</name>
<feature type="non-terminal residue" evidence="1">
    <location>
        <position position="1"/>
    </location>
</feature>
<keyword evidence="2" id="KW-1185">Reference proteome</keyword>
<protein>
    <submittedName>
        <fullName evidence="1">Uncharacterized protein</fullName>
    </submittedName>
</protein>
<dbReference type="AlphaFoldDB" id="A0A699Z4T0"/>
<accession>A0A699Z4T0</accession>
<feature type="non-terminal residue" evidence="1">
    <location>
        <position position="74"/>
    </location>
</feature>
<reference evidence="1 2" key="1">
    <citation type="submission" date="2020-02" db="EMBL/GenBank/DDBJ databases">
        <title>Draft genome sequence of Haematococcus lacustris strain NIES-144.</title>
        <authorList>
            <person name="Morimoto D."/>
            <person name="Nakagawa S."/>
            <person name="Yoshida T."/>
            <person name="Sawayama S."/>
        </authorList>
    </citation>
    <scope>NUCLEOTIDE SEQUENCE [LARGE SCALE GENOMIC DNA]</scope>
    <source>
        <strain evidence="1 2">NIES-144</strain>
    </source>
</reference>
<dbReference type="SUPFAM" id="SSF117281">
    <property type="entry name" value="Kelch motif"/>
    <property type="match status" value="1"/>
</dbReference>
<evidence type="ECO:0000313" key="1">
    <source>
        <dbReference type="EMBL" id="GFH14368.1"/>
    </source>
</evidence>
<comment type="caution">
    <text evidence="1">The sequence shown here is derived from an EMBL/GenBank/DDBJ whole genome shotgun (WGS) entry which is preliminary data.</text>
</comment>
<sequence>MQVDEVAVAGRLPNPRCFHTFTAIGNRCYVVGGKRINEGPMRGRNVLAVLDTWSGCWLEPLVSGPMPEVLSSHQ</sequence>
<proteinExistence type="predicted"/>
<evidence type="ECO:0000313" key="2">
    <source>
        <dbReference type="Proteomes" id="UP000485058"/>
    </source>
</evidence>
<dbReference type="Proteomes" id="UP000485058">
    <property type="component" value="Unassembled WGS sequence"/>
</dbReference>
<dbReference type="InterPro" id="IPR015915">
    <property type="entry name" value="Kelch-typ_b-propeller"/>
</dbReference>